<dbReference type="PANTHER" id="PTHR43085">
    <property type="entry name" value="HEXOKINASE FAMILY MEMBER"/>
    <property type="match status" value="1"/>
</dbReference>
<accession>A0A6P2CA55</accession>
<dbReference type="GO" id="GO:0016301">
    <property type="term" value="F:kinase activity"/>
    <property type="evidence" value="ECO:0007669"/>
    <property type="project" value="UniProtKB-KW"/>
</dbReference>
<dbReference type="EMBL" id="RPFW01000001">
    <property type="protein sequence ID" value="TVZ06801.1"/>
    <property type="molecule type" value="Genomic_DNA"/>
</dbReference>
<dbReference type="Pfam" id="PF00294">
    <property type="entry name" value="PfkB"/>
    <property type="match status" value="1"/>
</dbReference>
<reference evidence="7 8" key="1">
    <citation type="submission" date="2018-11" db="EMBL/GenBank/DDBJ databases">
        <title>Trebonia kvetii gen.nov., sp.nov., a novel acidophilic actinobacterium, and proposal of the new actinobacterial family Treboniaceae fam. nov.</title>
        <authorList>
            <person name="Rapoport D."/>
            <person name="Sagova-Mareckova M."/>
            <person name="Sedlacek I."/>
            <person name="Provaznik J."/>
            <person name="Kralova S."/>
            <person name="Pavlinic D."/>
            <person name="Benes V."/>
            <person name="Kopecky J."/>
        </authorList>
    </citation>
    <scope>NUCLEOTIDE SEQUENCE [LARGE SCALE GENOMIC DNA]</scope>
    <source>
        <strain evidence="7 8">15Tr583</strain>
    </source>
</reference>
<dbReference type="OrthoDB" id="9795789at2"/>
<evidence type="ECO:0000256" key="5">
    <source>
        <dbReference type="ARBA" id="ARBA00022840"/>
    </source>
</evidence>
<name>A0A6P2CA55_9ACTN</name>
<keyword evidence="8" id="KW-1185">Reference proteome</keyword>
<comment type="similarity">
    <text evidence="1">Belongs to the carbohydrate kinase PfkB family.</text>
</comment>
<dbReference type="SUPFAM" id="SSF53613">
    <property type="entry name" value="Ribokinase-like"/>
    <property type="match status" value="1"/>
</dbReference>
<keyword evidence="5" id="KW-0067">ATP-binding</keyword>
<sequence>MSCPPGSSLVARVRSARRRQRVTEHKKPVLTVIGEAVVDLVPGDHPGHYQARPGGSPFNVAVGLARLGHRTALMARLADNAFGRQLRAHATAEGLDLAPAPHAAEPTTLAVVSLDSSARASYDFYAAGTADWQWTDAELARVPRDTNVLHVGSLASWTPPGDLRVHAAVAALRSEGNVVISYDPNVRPDLVGEPARARPLIEQFVRVAHIIKASREDIDWLYPGAGPEQVSGRLLDLGALLVVITDGPRGALLYRAGNTPISCSGRQVQVADTIGAGDAFTAGLLGGLSRRGLLAPGDLLRWPADLLTAAVEEAVLISALTCERVGADPPFARRARPGDPHSPLTRADLDFAEAVTPAVRRARREMTGAVAE</sequence>
<dbReference type="InterPro" id="IPR029056">
    <property type="entry name" value="Ribokinase-like"/>
</dbReference>
<dbReference type="Proteomes" id="UP000460272">
    <property type="component" value="Unassembled WGS sequence"/>
</dbReference>
<dbReference type="GO" id="GO:0005524">
    <property type="term" value="F:ATP binding"/>
    <property type="evidence" value="ECO:0007669"/>
    <property type="project" value="UniProtKB-KW"/>
</dbReference>
<gene>
    <name evidence="7" type="ORF">EAS64_05455</name>
</gene>
<proteinExistence type="inferred from homology"/>
<comment type="caution">
    <text evidence="7">The sequence shown here is derived from an EMBL/GenBank/DDBJ whole genome shotgun (WGS) entry which is preliminary data.</text>
</comment>
<keyword evidence="3" id="KW-0547">Nucleotide-binding</keyword>
<evidence type="ECO:0000256" key="1">
    <source>
        <dbReference type="ARBA" id="ARBA00010688"/>
    </source>
</evidence>
<evidence type="ECO:0000256" key="4">
    <source>
        <dbReference type="ARBA" id="ARBA00022777"/>
    </source>
</evidence>
<evidence type="ECO:0000256" key="2">
    <source>
        <dbReference type="ARBA" id="ARBA00022679"/>
    </source>
</evidence>
<organism evidence="7 8">
    <name type="scientific">Trebonia kvetii</name>
    <dbReference type="NCBI Taxonomy" id="2480626"/>
    <lineage>
        <taxon>Bacteria</taxon>
        <taxon>Bacillati</taxon>
        <taxon>Actinomycetota</taxon>
        <taxon>Actinomycetes</taxon>
        <taxon>Streptosporangiales</taxon>
        <taxon>Treboniaceae</taxon>
        <taxon>Trebonia</taxon>
    </lineage>
</organism>
<evidence type="ECO:0000256" key="3">
    <source>
        <dbReference type="ARBA" id="ARBA00022741"/>
    </source>
</evidence>
<keyword evidence="4 7" id="KW-0418">Kinase</keyword>
<evidence type="ECO:0000313" key="8">
    <source>
        <dbReference type="Proteomes" id="UP000460272"/>
    </source>
</evidence>
<dbReference type="AlphaFoldDB" id="A0A6P2CA55"/>
<dbReference type="InterPro" id="IPR002173">
    <property type="entry name" value="Carboh/pur_kinase_PfkB_CS"/>
</dbReference>
<dbReference type="InterPro" id="IPR011611">
    <property type="entry name" value="PfkB_dom"/>
</dbReference>
<dbReference type="PANTHER" id="PTHR43085:SF1">
    <property type="entry name" value="PSEUDOURIDINE KINASE-RELATED"/>
    <property type="match status" value="1"/>
</dbReference>
<dbReference type="CDD" id="cd01167">
    <property type="entry name" value="bac_FRK"/>
    <property type="match status" value="1"/>
</dbReference>
<feature type="domain" description="Carbohydrate kinase PfkB" evidence="6">
    <location>
        <begin position="31"/>
        <end position="329"/>
    </location>
</feature>
<dbReference type="Gene3D" id="3.40.1190.20">
    <property type="match status" value="1"/>
</dbReference>
<evidence type="ECO:0000313" key="7">
    <source>
        <dbReference type="EMBL" id="TVZ06801.1"/>
    </source>
</evidence>
<protein>
    <submittedName>
        <fullName evidence="7">Carbohydrate kinase</fullName>
    </submittedName>
</protein>
<keyword evidence="2" id="KW-0808">Transferase</keyword>
<dbReference type="PROSITE" id="PS00584">
    <property type="entry name" value="PFKB_KINASES_2"/>
    <property type="match status" value="1"/>
</dbReference>
<dbReference type="InterPro" id="IPR050306">
    <property type="entry name" value="PfkB_Carbo_kinase"/>
</dbReference>
<evidence type="ECO:0000259" key="6">
    <source>
        <dbReference type="Pfam" id="PF00294"/>
    </source>
</evidence>